<proteinExistence type="predicted"/>
<organism evidence="2 3">
    <name type="scientific">Populus tomentosa</name>
    <name type="common">Chinese white poplar</name>
    <dbReference type="NCBI Taxonomy" id="118781"/>
    <lineage>
        <taxon>Eukaryota</taxon>
        <taxon>Viridiplantae</taxon>
        <taxon>Streptophyta</taxon>
        <taxon>Embryophyta</taxon>
        <taxon>Tracheophyta</taxon>
        <taxon>Spermatophyta</taxon>
        <taxon>Magnoliopsida</taxon>
        <taxon>eudicotyledons</taxon>
        <taxon>Gunneridae</taxon>
        <taxon>Pentapetalae</taxon>
        <taxon>rosids</taxon>
        <taxon>fabids</taxon>
        <taxon>Malpighiales</taxon>
        <taxon>Salicaceae</taxon>
        <taxon>Saliceae</taxon>
        <taxon>Populus</taxon>
    </lineage>
</organism>
<name>A0A8X8D273_POPTO</name>
<dbReference type="Proteomes" id="UP000886885">
    <property type="component" value="Chromosome 5A"/>
</dbReference>
<gene>
    <name evidence="2" type="ORF">POTOM_018370</name>
</gene>
<sequence length="234" mass="25994">MDGVLFNIEEPLRSYSGGFGVIQGHGCSFTAEFIQCISEANYLGGVANVKGVKGFVPDRGGKERFCEIYLDKYAKPNPGIGFPGALELITQCKNKGLKVAVASSADHLIVTEMLRRLIVADTNNSLIRYLDWNMEQAELQTSELKGVQPPASKSESSKRLRNQSSADKRQLKLMVVHPAHYCKQDEVCLINHLSEIPFQLRSFRLYWSTPSETTLAYLVKPKSSPNNLQLPVTS</sequence>
<evidence type="ECO:0000313" key="3">
    <source>
        <dbReference type="Proteomes" id="UP000886885"/>
    </source>
</evidence>
<reference evidence="2" key="1">
    <citation type="journal article" date="2020" name="bioRxiv">
        <title>Hybrid origin of Populus tomentosa Carr. identified through genome sequencing and phylogenomic analysis.</title>
        <authorList>
            <person name="An X."/>
            <person name="Gao K."/>
            <person name="Chen Z."/>
            <person name="Li J."/>
            <person name="Yang X."/>
            <person name="Yang X."/>
            <person name="Zhou J."/>
            <person name="Guo T."/>
            <person name="Zhao T."/>
            <person name="Huang S."/>
            <person name="Miao D."/>
            <person name="Khan W.U."/>
            <person name="Rao P."/>
            <person name="Ye M."/>
            <person name="Lei B."/>
            <person name="Liao W."/>
            <person name="Wang J."/>
            <person name="Ji L."/>
            <person name="Li Y."/>
            <person name="Guo B."/>
            <person name="Mustafa N.S."/>
            <person name="Li S."/>
            <person name="Yun Q."/>
            <person name="Keller S.R."/>
            <person name="Mao J."/>
            <person name="Zhang R."/>
            <person name="Strauss S.H."/>
        </authorList>
    </citation>
    <scope>NUCLEOTIDE SEQUENCE</scope>
    <source>
        <strain evidence="2">GM15</strain>
        <tissue evidence="2">Leaf</tissue>
    </source>
</reference>
<evidence type="ECO:0000313" key="2">
    <source>
        <dbReference type="EMBL" id="KAG6774952.1"/>
    </source>
</evidence>
<feature type="region of interest" description="Disordered" evidence="1">
    <location>
        <begin position="142"/>
        <end position="165"/>
    </location>
</feature>
<dbReference type="AlphaFoldDB" id="A0A8X8D273"/>
<comment type="caution">
    <text evidence="2">The sequence shown here is derived from an EMBL/GenBank/DDBJ whole genome shotgun (WGS) entry which is preliminary data.</text>
</comment>
<evidence type="ECO:0000256" key="1">
    <source>
        <dbReference type="SAM" id="MobiDB-lite"/>
    </source>
</evidence>
<keyword evidence="3" id="KW-1185">Reference proteome</keyword>
<protein>
    <submittedName>
        <fullName evidence="2">Uncharacterized protein</fullName>
    </submittedName>
</protein>
<dbReference type="EMBL" id="JAAWWB010000009">
    <property type="protein sequence ID" value="KAG6774952.1"/>
    <property type="molecule type" value="Genomic_DNA"/>
</dbReference>
<accession>A0A8X8D273</accession>
<dbReference type="OrthoDB" id="273823at2759"/>